<accession>A0A452XBW3</accession>
<dbReference type="EnsemblPlants" id="AET0Gv20012700.1">
    <property type="protein sequence ID" value="AET0Gv20012700.1"/>
    <property type="gene ID" value="AET0Gv20012700"/>
</dbReference>
<dbReference type="Gramene" id="AET0Gv20012700.1">
    <property type="protein sequence ID" value="AET0Gv20012700.1"/>
    <property type="gene ID" value="AET0Gv20012700"/>
</dbReference>
<keyword evidence="3" id="KW-1185">Reference proteome</keyword>
<name>A0A452XBW3_AEGTS</name>
<reference evidence="3" key="2">
    <citation type="journal article" date="2017" name="Nat. Plants">
        <title>The Aegilops tauschii genome reveals multiple impacts of transposons.</title>
        <authorList>
            <person name="Zhao G."/>
            <person name="Zou C."/>
            <person name="Li K."/>
            <person name="Wang K."/>
            <person name="Li T."/>
            <person name="Gao L."/>
            <person name="Zhang X."/>
            <person name="Wang H."/>
            <person name="Yang Z."/>
            <person name="Liu X."/>
            <person name="Jiang W."/>
            <person name="Mao L."/>
            <person name="Kong X."/>
            <person name="Jiao Y."/>
            <person name="Jia J."/>
        </authorList>
    </citation>
    <scope>NUCLEOTIDE SEQUENCE [LARGE SCALE GENOMIC DNA]</scope>
    <source>
        <strain evidence="3">cv. AL8/78</strain>
    </source>
</reference>
<protein>
    <recommendedName>
        <fullName evidence="4">Knottin scorpion toxin-like domain-containing protein</fullName>
    </recommendedName>
</protein>
<evidence type="ECO:0008006" key="4">
    <source>
        <dbReference type="Google" id="ProtNLM"/>
    </source>
</evidence>
<dbReference type="AlphaFoldDB" id="A0A452XBW3"/>
<proteinExistence type="predicted"/>
<evidence type="ECO:0000256" key="1">
    <source>
        <dbReference type="SAM" id="SignalP"/>
    </source>
</evidence>
<evidence type="ECO:0000313" key="3">
    <source>
        <dbReference type="Proteomes" id="UP000015105"/>
    </source>
</evidence>
<reference evidence="2" key="3">
    <citation type="submission" date="2019-03" db="UniProtKB">
        <authorList>
            <consortium name="EnsemblPlants"/>
        </authorList>
    </citation>
    <scope>IDENTIFICATION</scope>
</reference>
<organism evidence="2 3">
    <name type="scientific">Aegilops tauschii subsp. strangulata</name>
    <name type="common">Goatgrass</name>
    <dbReference type="NCBI Taxonomy" id="200361"/>
    <lineage>
        <taxon>Eukaryota</taxon>
        <taxon>Viridiplantae</taxon>
        <taxon>Streptophyta</taxon>
        <taxon>Embryophyta</taxon>
        <taxon>Tracheophyta</taxon>
        <taxon>Spermatophyta</taxon>
        <taxon>Magnoliopsida</taxon>
        <taxon>Liliopsida</taxon>
        <taxon>Poales</taxon>
        <taxon>Poaceae</taxon>
        <taxon>BOP clade</taxon>
        <taxon>Pooideae</taxon>
        <taxon>Triticodae</taxon>
        <taxon>Triticeae</taxon>
        <taxon>Triticinae</taxon>
        <taxon>Aegilops</taxon>
    </lineage>
</organism>
<sequence length="94" mass="10710">HVFFWTPKHKQEKEACIDLMERKTILLCLFVLLLLGNSTHAEMCEVHVPYSGIICIELGCQNACRDSWGDHTKKAYCVPVNASLWSCHCIVCND</sequence>
<dbReference type="Proteomes" id="UP000015105">
    <property type="component" value="Unassembled WGS sequence"/>
</dbReference>
<evidence type="ECO:0000313" key="2">
    <source>
        <dbReference type="EnsemblPlants" id="AET0Gv20012700.1"/>
    </source>
</evidence>
<reference evidence="3" key="1">
    <citation type="journal article" date="2014" name="Science">
        <title>Ancient hybridizations among the ancestral genomes of bread wheat.</title>
        <authorList>
            <consortium name="International Wheat Genome Sequencing Consortium,"/>
            <person name="Marcussen T."/>
            <person name="Sandve S.R."/>
            <person name="Heier L."/>
            <person name="Spannagl M."/>
            <person name="Pfeifer M."/>
            <person name="Jakobsen K.S."/>
            <person name="Wulff B.B."/>
            <person name="Steuernagel B."/>
            <person name="Mayer K.F."/>
            <person name="Olsen O.A."/>
        </authorList>
    </citation>
    <scope>NUCLEOTIDE SEQUENCE [LARGE SCALE GENOMIC DNA]</scope>
    <source>
        <strain evidence="3">cv. AL8/78</strain>
    </source>
</reference>
<keyword evidence="1" id="KW-0732">Signal</keyword>
<feature type="signal peptide" evidence="1">
    <location>
        <begin position="1"/>
        <end position="41"/>
    </location>
</feature>
<feature type="chain" id="PRO_5019295641" description="Knottin scorpion toxin-like domain-containing protein" evidence="1">
    <location>
        <begin position="42"/>
        <end position="94"/>
    </location>
</feature>